<sequence>MSAPPQIPPRPSRAQNSTPNSAHMDVPKIPPRPKRSVDRSVSPGRDAFAPSPLNDPSFLHTNPPPRDSHLGADLPARPPSVSLPSLGQEGSEYASFEDLSRTLSNQSQSGEAPEQTKQVAGDLPLHAPKASLPASSAKTRIQTVTRTDSDQAAAAGFGNVLVPEGKPSGDSSRSVSSRPSSIYRDEEEHGIPEIGVQVPMFRNAGDVQAPTPSPYETAVPTGVGFFNKGDKPPRHHSRTKSGREIFHGPPGSYGLHGHGKIGNDEFEQNWYKKHPEDLKREKAGEYGPHIQENRKDYHWGGEKLDKLVRNASVEGFGLGTSREAVSTPDEHIGFLASEEYASRMASPRPKSSGRPASISEKAGAPVAESPLRQANFPTDVPSKQKTHGSEAEEDVIHIDPPNRRENKIHGGGPDPSTHDLGQKGGNTDEKGGWVSERGYGTPILASDEIKKDPESGWRQPAIPPELERRGSGEYTVNDDATPSYITKQRTHSRPHSRSSSRNSNHGNPARIISSPQFDRSGTPLDSMKEYEPLFPEDDEAPKKAKAPVDKIKKRPDLARHQFPSQDVWEDTPSSLQLETTVDTAQDPEEPRSAAAEPDASQVFENPQAEQARKEHITKEDQQSFLPEHTKKFANKHLKNASEGRPGVQRFPSQDIWEDSPEHFHLETTVSTPQTPETNEYVDDSPVVEKPSIPARPNIPARPQAAKEISPVDKKAPVLPERSKPQVPARPSKPLTKSSEKVPTVGAFPDDKGNVGSEAQQQAQQPKAKPPVPARPSGSKIAALQAGFLKDLNSKLGLGPPKVKEPEAEKEDEKEPPKPLEDARKSRAKGPQRRKPTKSPTPAAAATGAGEGGAQTLNVGVVSTLWQVGGSGEVEVPAAELAAKMQNALKPTISSTSSASDSLSLPVTGAEEFKQTEDTDFLEKEEHVEPGEASLEPAAVKDAQPAAASAAVVEPASDEPIEGETVGRTDALTVGPADAEPAIEGKVPGGMLGEDVSDLKREVEEETREKLAIGGGEGKAPEM</sequence>
<feature type="region of interest" description="Disordered" evidence="1">
    <location>
        <begin position="338"/>
        <end position="854"/>
    </location>
</feature>
<feature type="compositionally biased region" description="Polar residues" evidence="1">
    <location>
        <begin position="101"/>
        <end position="118"/>
    </location>
</feature>
<dbReference type="EMBL" id="WJXW01000002">
    <property type="protein sequence ID" value="KAF9739883.1"/>
    <property type="molecule type" value="Genomic_DNA"/>
</dbReference>
<dbReference type="Pfam" id="PF11489">
    <property type="entry name" value="Aim21"/>
    <property type="match status" value="1"/>
</dbReference>
<feature type="compositionally biased region" description="Gly residues" evidence="1">
    <location>
        <begin position="1012"/>
        <end position="1022"/>
    </location>
</feature>
<feature type="compositionally biased region" description="Pro residues" evidence="1">
    <location>
        <begin position="1"/>
        <end position="11"/>
    </location>
</feature>
<dbReference type="AlphaFoldDB" id="A0A9P6KUF8"/>
<organism evidence="2 3">
    <name type="scientific">Paraphaeosphaeria minitans</name>
    <dbReference type="NCBI Taxonomy" id="565426"/>
    <lineage>
        <taxon>Eukaryota</taxon>
        <taxon>Fungi</taxon>
        <taxon>Dikarya</taxon>
        <taxon>Ascomycota</taxon>
        <taxon>Pezizomycotina</taxon>
        <taxon>Dothideomycetes</taxon>
        <taxon>Pleosporomycetidae</taxon>
        <taxon>Pleosporales</taxon>
        <taxon>Massarineae</taxon>
        <taxon>Didymosphaeriaceae</taxon>
        <taxon>Paraphaeosphaeria</taxon>
    </lineage>
</organism>
<feature type="compositionally biased region" description="Polar residues" evidence="1">
    <location>
        <begin position="667"/>
        <end position="677"/>
    </location>
</feature>
<feature type="compositionally biased region" description="Low complexity" evidence="1">
    <location>
        <begin position="935"/>
        <end position="954"/>
    </location>
</feature>
<reference evidence="2" key="1">
    <citation type="journal article" date="2020" name="Mol. Plant Microbe Interact.">
        <title>Genome Sequence of the Biocontrol Agent Coniothyrium minitans strain Conio (IMI 134523).</title>
        <authorList>
            <person name="Patel D."/>
            <person name="Shittu T.A."/>
            <person name="Baroncelli R."/>
            <person name="Muthumeenakshi S."/>
            <person name="Osborne T.H."/>
            <person name="Janganan T.K."/>
            <person name="Sreenivasaprasad S."/>
        </authorList>
    </citation>
    <scope>NUCLEOTIDE SEQUENCE</scope>
    <source>
        <strain evidence="2">Conio</strain>
    </source>
</reference>
<feature type="compositionally biased region" description="Polar residues" evidence="1">
    <location>
        <begin position="571"/>
        <end position="583"/>
    </location>
</feature>
<evidence type="ECO:0008006" key="4">
    <source>
        <dbReference type="Google" id="ProtNLM"/>
    </source>
</evidence>
<proteinExistence type="predicted"/>
<feature type="compositionally biased region" description="Polar residues" evidence="1">
    <location>
        <begin position="478"/>
        <end position="487"/>
    </location>
</feature>
<feature type="compositionally biased region" description="Basic and acidic residues" evidence="1">
    <location>
        <begin position="540"/>
        <end position="559"/>
    </location>
</feature>
<accession>A0A9P6KUF8</accession>
<dbReference type="InterPro" id="IPR021582">
    <property type="entry name" value="Aim21"/>
</dbReference>
<feature type="compositionally biased region" description="Basic and acidic residues" evidence="1">
    <location>
        <begin position="416"/>
        <end position="431"/>
    </location>
</feature>
<feature type="compositionally biased region" description="Basic and acidic residues" evidence="1">
    <location>
        <begin position="610"/>
        <end position="621"/>
    </location>
</feature>
<feature type="compositionally biased region" description="Basic and acidic residues" evidence="1">
    <location>
        <begin position="911"/>
        <end position="929"/>
    </location>
</feature>
<feature type="region of interest" description="Disordered" evidence="1">
    <location>
        <begin position="911"/>
        <end position="1022"/>
    </location>
</feature>
<evidence type="ECO:0000313" key="2">
    <source>
        <dbReference type="EMBL" id="KAF9739883.1"/>
    </source>
</evidence>
<gene>
    <name evidence="2" type="ORF">PMIN01_02518</name>
</gene>
<evidence type="ECO:0000313" key="3">
    <source>
        <dbReference type="Proteomes" id="UP000756921"/>
    </source>
</evidence>
<feature type="region of interest" description="Disordered" evidence="1">
    <location>
        <begin position="1"/>
        <end position="190"/>
    </location>
</feature>
<feature type="compositionally biased region" description="Low complexity" evidence="1">
    <location>
        <begin position="499"/>
        <end position="508"/>
    </location>
</feature>
<protein>
    <recommendedName>
        <fullName evidence="4">Altered inheritance of mitochondria protein 21</fullName>
    </recommendedName>
</protein>
<feature type="compositionally biased region" description="Basic residues" evidence="1">
    <location>
        <begin position="825"/>
        <end position="836"/>
    </location>
</feature>
<evidence type="ECO:0000256" key="1">
    <source>
        <dbReference type="SAM" id="MobiDB-lite"/>
    </source>
</evidence>
<feature type="compositionally biased region" description="Basic and acidic residues" evidence="1">
    <location>
        <begin position="387"/>
        <end position="408"/>
    </location>
</feature>
<feature type="compositionally biased region" description="Basic and acidic residues" evidence="1">
    <location>
        <begin position="709"/>
        <end position="723"/>
    </location>
</feature>
<feature type="compositionally biased region" description="Basic and acidic residues" evidence="1">
    <location>
        <begin position="801"/>
        <end position="824"/>
    </location>
</feature>
<dbReference type="Proteomes" id="UP000756921">
    <property type="component" value="Unassembled WGS sequence"/>
</dbReference>
<dbReference type="OrthoDB" id="5386574at2759"/>
<keyword evidence="3" id="KW-1185">Reference proteome</keyword>
<feature type="compositionally biased region" description="Basic and acidic residues" evidence="1">
    <location>
        <begin position="996"/>
        <end position="1010"/>
    </location>
</feature>
<feature type="compositionally biased region" description="Low complexity" evidence="1">
    <location>
        <begin position="123"/>
        <end position="138"/>
    </location>
</feature>
<feature type="compositionally biased region" description="Basic residues" evidence="1">
    <location>
        <begin position="488"/>
        <end position="498"/>
    </location>
</feature>
<feature type="region of interest" description="Disordered" evidence="1">
    <location>
        <begin position="204"/>
        <end position="261"/>
    </location>
</feature>
<name>A0A9P6KUF8_9PLEO</name>
<feature type="compositionally biased region" description="Low complexity" evidence="1">
    <location>
        <begin position="168"/>
        <end position="181"/>
    </location>
</feature>
<comment type="caution">
    <text evidence="2">The sequence shown here is derived from an EMBL/GenBank/DDBJ whole genome shotgun (WGS) entry which is preliminary data.</text>
</comment>